<dbReference type="InterPro" id="IPR036388">
    <property type="entry name" value="WH-like_DNA-bd_sf"/>
</dbReference>
<evidence type="ECO:0000256" key="1">
    <source>
        <dbReference type="SAM" id="MobiDB-lite"/>
    </source>
</evidence>
<feature type="domain" description="ANTAR" evidence="2">
    <location>
        <begin position="8"/>
        <end position="59"/>
    </location>
</feature>
<feature type="region of interest" description="Disordered" evidence="1">
    <location>
        <begin position="85"/>
        <end position="107"/>
    </location>
</feature>
<dbReference type="InterPro" id="IPR005561">
    <property type="entry name" value="ANTAR"/>
</dbReference>
<proteinExistence type="predicted"/>
<evidence type="ECO:0000259" key="2">
    <source>
        <dbReference type="SMART" id="SM01012"/>
    </source>
</evidence>
<gene>
    <name evidence="3" type="ORF">MMARJ_31530</name>
</gene>
<dbReference type="RefSeq" id="WP_139799183.1">
    <property type="nucleotide sequence ID" value="NZ_JACKVF010000007.1"/>
</dbReference>
<name>A0ABM7JEM3_9MYCO</name>
<feature type="compositionally biased region" description="Polar residues" evidence="1">
    <location>
        <begin position="86"/>
        <end position="100"/>
    </location>
</feature>
<sequence>MIHTPNYRPADHRSRREIDQAIGVVMGLKRCSAEQALTELTGVVRASGVGLGGVSRALLALVTGDVASAAQAALVQWEAFLRAPAQDQTSSGQGAATSGWSAGRRAP</sequence>
<dbReference type="Pfam" id="PF03861">
    <property type="entry name" value="ANTAR"/>
    <property type="match status" value="1"/>
</dbReference>
<keyword evidence="4" id="KW-1185">Reference proteome</keyword>
<protein>
    <recommendedName>
        <fullName evidence="2">ANTAR domain-containing protein</fullName>
    </recommendedName>
</protein>
<reference evidence="3 4" key="1">
    <citation type="journal article" date="2019" name="Emerg. Microbes Infect.">
        <title>Comprehensive subspecies identification of 175 nontuberculous mycobacteria species based on 7547 genomic profiles.</title>
        <authorList>
            <person name="Matsumoto Y."/>
            <person name="Kinjo T."/>
            <person name="Motooka D."/>
            <person name="Nabeya D."/>
            <person name="Jung N."/>
            <person name="Uechi K."/>
            <person name="Horii T."/>
            <person name="Iida T."/>
            <person name="Fujita J."/>
            <person name="Nakamura S."/>
        </authorList>
    </citation>
    <scope>NUCLEOTIDE SEQUENCE [LARGE SCALE GENOMIC DNA]</scope>
    <source>
        <strain evidence="3 4">JCM 17324</strain>
    </source>
</reference>
<organism evidence="3 4">
    <name type="scientific">Mycobacterium marseillense</name>
    <dbReference type="NCBI Taxonomy" id="701042"/>
    <lineage>
        <taxon>Bacteria</taxon>
        <taxon>Bacillati</taxon>
        <taxon>Actinomycetota</taxon>
        <taxon>Actinomycetes</taxon>
        <taxon>Mycobacteriales</taxon>
        <taxon>Mycobacteriaceae</taxon>
        <taxon>Mycobacterium</taxon>
        <taxon>Mycobacterium avium complex (MAC)</taxon>
    </lineage>
</organism>
<dbReference type="Gene3D" id="1.10.10.10">
    <property type="entry name" value="Winged helix-like DNA-binding domain superfamily/Winged helix DNA-binding domain"/>
    <property type="match status" value="1"/>
</dbReference>
<evidence type="ECO:0000313" key="4">
    <source>
        <dbReference type="Proteomes" id="UP000466831"/>
    </source>
</evidence>
<dbReference type="SMART" id="SM01012">
    <property type="entry name" value="ANTAR"/>
    <property type="match status" value="1"/>
</dbReference>
<dbReference type="EMBL" id="AP022584">
    <property type="protein sequence ID" value="BBY12413.1"/>
    <property type="molecule type" value="Genomic_DNA"/>
</dbReference>
<dbReference type="Proteomes" id="UP000466831">
    <property type="component" value="Chromosome"/>
</dbReference>
<accession>A0ABM7JEM3</accession>
<evidence type="ECO:0000313" key="3">
    <source>
        <dbReference type="EMBL" id="BBY12413.1"/>
    </source>
</evidence>